<reference evidence="1 2" key="1">
    <citation type="submission" date="2019-09" db="EMBL/GenBank/DDBJ databases">
        <authorList>
            <person name="Depoorter E."/>
        </authorList>
    </citation>
    <scope>NUCLEOTIDE SEQUENCE [LARGE SCALE GENOMIC DNA]</scope>
    <source>
        <strain evidence="1">R-39750</strain>
    </source>
</reference>
<protein>
    <submittedName>
        <fullName evidence="1">Uncharacterized protein</fullName>
    </submittedName>
</protein>
<evidence type="ECO:0000313" key="1">
    <source>
        <dbReference type="EMBL" id="VWC79396.1"/>
    </source>
</evidence>
<accession>A0A6P2VKM9</accession>
<dbReference type="AlphaFoldDB" id="A0A6P2VKM9"/>
<name>A0A6P2VKM9_BURL3</name>
<organism evidence="1 2">
    <name type="scientific">Burkholderia lata (strain ATCC 17760 / DSM 23089 / LMG 22485 / NCIMB 9086 / R18194 / 383)</name>
    <dbReference type="NCBI Taxonomy" id="482957"/>
    <lineage>
        <taxon>Bacteria</taxon>
        <taxon>Pseudomonadati</taxon>
        <taxon>Pseudomonadota</taxon>
        <taxon>Betaproteobacteria</taxon>
        <taxon>Burkholderiales</taxon>
        <taxon>Burkholderiaceae</taxon>
        <taxon>Burkholderia</taxon>
        <taxon>Burkholderia cepacia complex</taxon>
    </lineage>
</organism>
<evidence type="ECO:0000313" key="2">
    <source>
        <dbReference type="Proteomes" id="UP000494110"/>
    </source>
</evidence>
<sequence>MKHKQLLKQAAAYQCCPRHPATDFLPRISQRVWQSFKTNAYPAIARTAKFVATAESVVYFPAPMRQSAQTARLNAER</sequence>
<gene>
    <name evidence="1" type="ORF">BLA39750_01083</name>
</gene>
<proteinExistence type="predicted"/>
<dbReference type="Proteomes" id="UP000494110">
    <property type="component" value="Unassembled WGS sequence"/>
</dbReference>
<dbReference type="EMBL" id="CABVQN010000004">
    <property type="protein sequence ID" value="VWC79396.1"/>
    <property type="molecule type" value="Genomic_DNA"/>
</dbReference>